<gene>
    <name evidence="1" type="ORF">CISIN_1g0463361mg</name>
</gene>
<keyword evidence="2" id="KW-1185">Reference proteome</keyword>
<sequence>IIGHSILAFMVWLRSRKVDLDSFESQFSFYMYLWKASDYSTSVLNYIEYFLIHFLR</sequence>
<feature type="non-terminal residue" evidence="1">
    <location>
        <position position="1"/>
    </location>
</feature>
<name>A0A067EHV4_CITSI</name>
<dbReference type="AlphaFoldDB" id="A0A067EHV4"/>
<dbReference type="EMBL" id="KK785013">
    <property type="protein sequence ID" value="KDO53485.1"/>
    <property type="molecule type" value="Genomic_DNA"/>
</dbReference>
<organism evidence="1 2">
    <name type="scientific">Citrus sinensis</name>
    <name type="common">Sweet orange</name>
    <name type="synonym">Citrus aurantium var. sinensis</name>
    <dbReference type="NCBI Taxonomy" id="2711"/>
    <lineage>
        <taxon>Eukaryota</taxon>
        <taxon>Viridiplantae</taxon>
        <taxon>Streptophyta</taxon>
        <taxon>Embryophyta</taxon>
        <taxon>Tracheophyta</taxon>
        <taxon>Spermatophyta</taxon>
        <taxon>Magnoliopsida</taxon>
        <taxon>eudicotyledons</taxon>
        <taxon>Gunneridae</taxon>
        <taxon>Pentapetalae</taxon>
        <taxon>rosids</taxon>
        <taxon>malvids</taxon>
        <taxon>Sapindales</taxon>
        <taxon>Rutaceae</taxon>
        <taxon>Aurantioideae</taxon>
        <taxon>Citrus</taxon>
    </lineage>
</organism>
<dbReference type="Proteomes" id="UP000027120">
    <property type="component" value="Unassembled WGS sequence"/>
</dbReference>
<protein>
    <submittedName>
        <fullName evidence="1">Uncharacterized protein</fullName>
    </submittedName>
</protein>
<evidence type="ECO:0000313" key="2">
    <source>
        <dbReference type="Proteomes" id="UP000027120"/>
    </source>
</evidence>
<evidence type="ECO:0000313" key="1">
    <source>
        <dbReference type="EMBL" id="KDO53485.1"/>
    </source>
</evidence>
<proteinExistence type="predicted"/>
<reference evidence="1 2" key="1">
    <citation type="submission" date="2014-04" db="EMBL/GenBank/DDBJ databases">
        <authorList>
            <consortium name="International Citrus Genome Consortium"/>
            <person name="Gmitter F."/>
            <person name="Chen C."/>
            <person name="Farmerie W."/>
            <person name="Harkins T."/>
            <person name="Desany B."/>
            <person name="Mohiuddin M."/>
            <person name="Kodira C."/>
            <person name="Borodovsky M."/>
            <person name="Lomsadze A."/>
            <person name="Burns P."/>
            <person name="Jenkins J."/>
            <person name="Prochnik S."/>
            <person name="Shu S."/>
            <person name="Chapman J."/>
            <person name="Pitluck S."/>
            <person name="Schmutz J."/>
            <person name="Rokhsar D."/>
        </authorList>
    </citation>
    <scope>NUCLEOTIDE SEQUENCE</scope>
</reference>
<accession>A0A067EHV4</accession>